<dbReference type="HOGENOM" id="CLU_2523587_0_0_5"/>
<dbReference type="SUPFAM" id="SSF46955">
    <property type="entry name" value="Putative DNA-binding domain"/>
    <property type="match status" value="1"/>
</dbReference>
<name>Q2W6M8_PARM1</name>
<dbReference type="InterPro" id="IPR009061">
    <property type="entry name" value="DNA-bd_dom_put_sf"/>
</dbReference>
<dbReference type="AlphaFoldDB" id="Q2W6M8"/>
<dbReference type="KEGG" id="mag:amb1693"/>
<sequence>MDDFQIAFPDVKSIPSDHSDLLDGFIPLTAVAKSLGVSLRTMQRYNAQRIGPPCIRVGKMVLCRIEAVREWLKSRETAPVRPRR</sequence>
<dbReference type="RefSeq" id="WP_011384101.1">
    <property type="nucleotide sequence ID" value="NC_007626.1"/>
</dbReference>
<dbReference type="InterPro" id="IPR036388">
    <property type="entry name" value="WH-like_DNA-bd_sf"/>
</dbReference>
<dbReference type="Proteomes" id="UP000007058">
    <property type="component" value="Chromosome"/>
</dbReference>
<evidence type="ECO:0000313" key="2">
    <source>
        <dbReference type="Proteomes" id="UP000007058"/>
    </source>
</evidence>
<proteinExistence type="predicted"/>
<protein>
    <recommendedName>
        <fullName evidence="3">Helix-turn-helix domain-containing protein</fullName>
    </recommendedName>
</protein>
<evidence type="ECO:0000313" key="1">
    <source>
        <dbReference type="EMBL" id="BAE50497.1"/>
    </source>
</evidence>
<accession>Q2W6M8</accession>
<dbReference type="STRING" id="342108.amb1693"/>
<dbReference type="OrthoDB" id="7358859at2"/>
<dbReference type="Gene3D" id="1.10.10.10">
    <property type="entry name" value="Winged helix-like DNA-binding domain superfamily/Winged helix DNA-binding domain"/>
    <property type="match status" value="1"/>
</dbReference>
<dbReference type="EMBL" id="AP007255">
    <property type="protein sequence ID" value="BAE50497.1"/>
    <property type="molecule type" value="Genomic_DNA"/>
</dbReference>
<gene>
    <name evidence="1" type="ordered locus">amb1693</name>
</gene>
<organism evidence="1 2">
    <name type="scientific">Paramagnetospirillum magneticum (strain ATCC 700264 / AMB-1)</name>
    <name type="common">Magnetospirillum magneticum</name>
    <dbReference type="NCBI Taxonomy" id="342108"/>
    <lineage>
        <taxon>Bacteria</taxon>
        <taxon>Pseudomonadati</taxon>
        <taxon>Pseudomonadota</taxon>
        <taxon>Alphaproteobacteria</taxon>
        <taxon>Rhodospirillales</taxon>
        <taxon>Magnetospirillaceae</taxon>
        <taxon>Paramagnetospirillum</taxon>
    </lineage>
</organism>
<keyword evidence="2" id="KW-1185">Reference proteome</keyword>
<evidence type="ECO:0008006" key="3">
    <source>
        <dbReference type="Google" id="ProtNLM"/>
    </source>
</evidence>
<reference evidence="1 2" key="1">
    <citation type="journal article" date="2005" name="DNA Res.">
        <title>Complete genome sequence of the facultative anaerobic magnetotactic bacterium Magnetospirillum sp. strain AMB-1.</title>
        <authorList>
            <person name="Matsunaga T."/>
            <person name="Okamura Y."/>
            <person name="Fukuda Y."/>
            <person name="Wahyudi A.T."/>
            <person name="Murase Y."/>
            <person name="Takeyama H."/>
        </authorList>
    </citation>
    <scope>NUCLEOTIDE SEQUENCE [LARGE SCALE GENOMIC DNA]</scope>
    <source>
        <strain evidence="2">ATCC 700264 / AMB-1</strain>
    </source>
</reference>